<sequence>MAAKAKTREPETKELRLRLYTPHDGQKVLHRSQARFRVATCGRRWGKTYACANEIAKWAWEHPNAMTWWVAPTYRQTMTAFRILTRNFRPAIESVSLTHLRLTWKSGSVTEFRSTENYDALRGEGLDFLVIDEAAMVPKEAWEAALRPTLSDKNGRAIIVSTPKGRNWFYHVWARGQDPEFPEWASFRFPTSANPYIPPDEIEEARMTLPADVFRQEYEAEFLEDSAGVFRGICDCIAGELDEPKPGRRYVVGWDVAKHQDFSVLVTMDVERGHVVAFDRFNQVDYALQLERVRTMCKKYNNARLLMDATGVGDPLLEQVKRMGIQAEGYSLTNTAKQQLIEHLAVKIERREITFPDIPVLVHELQTYQYEVTRAGNIRYSAPEGFHDDCVIALALAAWCLRAESGYSGLWEFYRSLKGDRNE</sequence>
<reference evidence="4" key="1">
    <citation type="submission" date="2017-01" db="EMBL/GenBank/DDBJ databases">
        <authorList>
            <person name="Varghese N."/>
            <person name="Submissions S."/>
        </authorList>
    </citation>
    <scope>NUCLEOTIDE SEQUENCE [LARGE SCALE GENOMIC DNA]</scope>
    <source>
        <strain evidence="4">DSM 16176</strain>
    </source>
</reference>
<keyword evidence="4" id="KW-1185">Reference proteome</keyword>
<proteinExistence type="predicted"/>
<evidence type="ECO:0000256" key="1">
    <source>
        <dbReference type="ARBA" id="ARBA00022612"/>
    </source>
</evidence>
<dbReference type="RefSeq" id="WP_076346919.1">
    <property type="nucleotide sequence ID" value="NZ_FTOO01000006.1"/>
</dbReference>
<dbReference type="Proteomes" id="UP000186156">
    <property type="component" value="Unassembled WGS sequence"/>
</dbReference>
<dbReference type="InterPro" id="IPR027417">
    <property type="entry name" value="P-loop_NTPase"/>
</dbReference>
<protein>
    <submittedName>
        <fullName evidence="3">Terminase-like family protein</fullName>
    </submittedName>
</protein>
<name>A0A1N7MQX4_9BACL</name>
<dbReference type="OrthoDB" id="5684611at2"/>
<evidence type="ECO:0000259" key="2">
    <source>
        <dbReference type="Pfam" id="PF17289"/>
    </source>
</evidence>
<dbReference type="Pfam" id="PF03237">
    <property type="entry name" value="Terminase_6N"/>
    <property type="match status" value="1"/>
</dbReference>
<accession>A0A1N7MQX4</accession>
<gene>
    <name evidence="3" type="ORF">SAMN05421799_10643</name>
</gene>
<dbReference type="AlphaFoldDB" id="A0A1N7MQX4"/>
<dbReference type="Gene3D" id="3.40.50.300">
    <property type="entry name" value="P-loop containing nucleotide triphosphate hydrolases"/>
    <property type="match status" value="1"/>
</dbReference>
<evidence type="ECO:0000313" key="4">
    <source>
        <dbReference type="Proteomes" id="UP000186156"/>
    </source>
</evidence>
<dbReference type="STRING" id="252246.SAMN05421799_10643"/>
<dbReference type="InterPro" id="IPR035421">
    <property type="entry name" value="Terminase_6C"/>
</dbReference>
<dbReference type="Gene3D" id="3.30.420.240">
    <property type="match status" value="1"/>
</dbReference>
<keyword evidence="1" id="KW-1188">Viral release from host cell</keyword>
<dbReference type="EMBL" id="FTOO01000006">
    <property type="protein sequence ID" value="SIS88535.1"/>
    <property type="molecule type" value="Genomic_DNA"/>
</dbReference>
<feature type="domain" description="Terminase large subunit gp17-like C-terminal" evidence="2">
    <location>
        <begin position="252"/>
        <end position="397"/>
    </location>
</feature>
<evidence type="ECO:0000313" key="3">
    <source>
        <dbReference type="EMBL" id="SIS88535.1"/>
    </source>
</evidence>
<dbReference type="Pfam" id="PF17289">
    <property type="entry name" value="Terminase_6C"/>
    <property type="match status" value="1"/>
</dbReference>
<organism evidence="3 4">
    <name type="scientific">Alicyclobacillus vulcanalis</name>
    <dbReference type="NCBI Taxonomy" id="252246"/>
    <lineage>
        <taxon>Bacteria</taxon>
        <taxon>Bacillati</taxon>
        <taxon>Bacillota</taxon>
        <taxon>Bacilli</taxon>
        <taxon>Bacillales</taxon>
        <taxon>Alicyclobacillaceae</taxon>
        <taxon>Alicyclobacillus</taxon>
    </lineage>
</organism>